<keyword evidence="1" id="KW-0472">Membrane</keyword>
<accession>A0A3M8ACB8</accession>
<dbReference type="RefSeq" id="WP_122936999.1">
    <property type="nucleotide sequence ID" value="NZ_JBHSNT010000061.1"/>
</dbReference>
<dbReference type="EMBL" id="RHHB01000018">
    <property type="protein sequence ID" value="RNB48762.1"/>
    <property type="molecule type" value="Genomic_DNA"/>
</dbReference>
<feature type="transmembrane region" description="Helical" evidence="1">
    <location>
        <begin position="131"/>
        <end position="150"/>
    </location>
</feature>
<name>A0A3M8ACB8_9MICO</name>
<dbReference type="AlphaFoldDB" id="A0A3M8ACB8"/>
<feature type="transmembrane region" description="Helical" evidence="1">
    <location>
        <begin position="156"/>
        <end position="177"/>
    </location>
</feature>
<sequence length="196" mass="20147">MADARDAAPERAGYWLVPVLRGVLALIPAAVITFSPNHSPAFGLAVFGVWALVSGLVTGALALRRTSEATIRAIFGANAVTTVIAGILALTVAPSLALFTYLVSVWAAITGIAELIAGLRSRGRTAAARDWMTAGVLTALLALVFLLFPLDPVTAVGFLGAYFVVLGVFLVIGGFSLKWAERPATAGGAATGSEHS</sequence>
<reference evidence="2 3" key="1">
    <citation type="submission" date="2018-10" db="EMBL/GenBank/DDBJ databases">
        <title>Isolation, diversity and antibacterial activity of antinobacteria from the wheat rhizosphere soil.</title>
        <authorList>
            <person name="Sun T."/>
        </authorList>
    </citation>
    <scope>NUCLEOTIDE SEQUENCE [LARGE SCALE GENOMIC DNA]</scope>
    <source>
        <strain evidence="2 3">SJ-23</strain>
    </source>
</reference>
<comment type="caution">
    <text evidence="2">The sequence shown here is derived from an EMBL/GenBank/DDBJ whole genome shotgun (WGS) entry which is preliminary data.</text>
</comment>
<evidence type="ECO:0000256" key="1">
    <source>
        <dbReference type="SAM" id="Phobius"/>
    </source>
</evidence>
<keyword evidence="1" id="KW-1133">Transmembrane helix</keyword>
<organism evidence="2 3">
    <name type="scientific">Agromyces tardus</name>
    <dbReference type="NCBI Taxonomy" id="2583849"/>
    <lineage>
        <taxon>Bacteria</taxon>
        <taxon>Bacillati</taxon>
        <taxon>Actinomycetota</taxon>
        <taxon>Actinomycetes</taxon>
        <taxon>Micrococcales</taxon>
        <taxon>Microbacteriaceae</taxon>
        <taxon>Agromyces</taxon>
    </lineage>
</organism>
<dbReference type="InterPro" id="IPR005325">
    <property type="entry name" value="DUF308_memb"/>
</dbReference>
<evidence type="ECO:0000313" key="3">
    <source>
        <dbReference type="Proteomes" id="UP000275048"/>
    </source>
</evidence>
<proteinExistence type="predicted"/>
<feature type="transmembrane region" description="Helical" evidence="1">
    <location>
        <begin position="12"/>
        <end position="35"/>
    </location>
</feature>
<gene>
    <name evidence="2" type="ORF">EDM22_10465</name>
</gene>
<keyword evidence="1" id="KW-0812">Transmembrane</keyword>
<feature type="transmembrane region" description="Helical" evidence="1">
    <location>
        <begin position="99"/>
        <end position="119"/>
    </location>
</feature>
<feature type="transmembrane region" description="Helical" evidence="1">
    <location>
        <begin position="41"/>
        <end position="63"/>
    </location>
</feature>
<protein>
    <recommendedName>
        <fullName evidence="4">DUF308 domain-containing protein</fullName>
    </recommendedName>
</protein>
<keyword evidence="3" id="KW-1185">Reference proteome</keyword>
<feature type="transmembrane region" description="Helical" evidence="1">
    <location>
        <begin position="75"/>
        <end position="93"/>
    </location>
</feature>
<dbReference type="Proteomes" id="UP000275048">
    <property type="component" value="Unassembled WGS sequence"/>
</dbReference>
<dbReference type="OrthoDB" id="5126240at2"/>
<evidence type="ECO:0000313" key="2">
    <source>
        <dbReference type="EMBL" id="RNB48762.1"/>
    </source>
</evidence>
<evidence type="ECO:0008006" key="4">
    <source>
        <dbReference type="Google" id="ProtNLM"/>
    </source>
</evidence>
<dbReference type="Pfam" id="PF03729">
    <property type="entry name" value="DUF308"/>
    <property type="match status" value="1"/>
</dbReference>